<dbReference type="InterPro" id="IPR014726">
    <property type="entry name" value="Ribosomal_uL2_dom3"/>
</dbReference>
<comment type="similarity">
    <text evidence="1 5">Belongs to the universal ribosomal protein uL2 family.</text>
</comment>
<dbReference type="InterPro" id="IPR005880">
    <property type="entry name" value="Ribosomal_uL2_bac/org-type"/>
</dbReference>
<evidence type="ECO:0000313" key="12">
    <source>
        <dbReference type="EMBL" id="MCS4159182.1"/>
    </source>
</evidence>
<dbReference type="Proteomes" id="UP001155010">
    <property type="component" value="Unassembled WGS sequence"/>
</dbReference>
<comment type="subunit">
    <text evidence="5">Part of the 50S ribosomal subunit. Forms a bridge to the 30S subunit in the 70S ribosome.</text>
</comment>
<dbReference type="Proteomes" id="UP001155144">
    <property type="component" value="Unassembled WGS sequence"/>
</dbReference>
<protein>
    <recommendedName>
        <fullName evidence="4 5">Large ribosomal subunit protein uL2</fullName>
    </recommendedName>
</protein>
<dbReference type="EMBL" id="JANUAE010000005">
    <property type="protein sequence ID" value="MCS3710007.1"/>
    <property type="molecule type" value="Genomic_DNA"/>
</dbReference>
<proteinExistence type="inferred from homology"/>
<dbReference type="InterPro" id="IPR002171">
    <property type="entry name" value="Ribosomal_uL2"/>
</dbReference>
<dbReference type="PANTHER" id="PTHR13691">
    <property type="entry name" value="RIBOSOMAL PROTEIN L2"/>
    <property type="match status" value="1"/>
</dbReference>
<evidence type="ECO:0000313" key="13">
    <source>
        <dbReference type="Proteomes" id="UP001155057"/>
    </source>
</evidence>
<keyword evidence="5" id="KW-0694">RNA-binding</keyword>
<evidence type="ECO:0000313" key="10">
    <source>
        <dbReference type="EMBL" id="MCS3952473.1"/>
    </source>
</evidence>
<dbReference type="InterPro" id="IPR012340">
    <property type="entry name" value="NA-bd_OB-fold"/>
</dbReference>
<dbReference type="GeneID" id="83727967"/>
<dbReference type="SMART" id="SM01382">
    <property type="entry name" value="Ribosomal_L2_C"/>
    <property type="match status" value="1"/>
</dbReference>
<dbReference type="HAMAP" id="MF_01320_B">
    <property type="entry name" value="Ribosomal_uL2_B"/>
    <property type="match status" value="1"/>
</dbReference>
<dbReference type="Gene3D" id="2.40.50.140">
    <property type="entry name" value="Nucleic acid-binding proteins"/>
    <property type="match status" value="1"/>
</dbReference>
<dbReference type="InterPro" id="IPR022666">
    <property type="entry name" value="Ribosomal_uL2_RNA-bd_dom"/>
</dbReference>
<dbReference type="EMBL" id="JANUBB010000009">
    <property type="protein sequence ID" value="MCS3952473.1"/>
    <property type="molecule type" value="Genomic_DNA"/>
</dbReference>
<dbReference type="SMART" id="SM01383">
    <property type="entry name" value="Ribosomal_L2"/>
    <property type="match status" value="1"/>
</dbReference>
<dbReference type="SMR" id="A0A9X2TF04"/>
<comment type="function">
    <text evidence="5">One of the primary rRNA binding proteins. Required for association of the 30S and 50S subunits to form the 70S ribosome, for tRNA binding and peptide bond formation. It has been suggested to have peptidyltransferase activity; this is somewhat controversial. Makes several contacts with the 16S rRNA in the 70S ribosome.</text>
</comment>
<evidence type="ECO:0000313" key="9">
    <source>
        <dbReference type="EMBL" id="MCS3710007.1"/>
    </source>
</evidence>
<dbReference type="Proteomes" id="UP001155110">
    <property type="component" value="Unassembled WGS sequence"/>
</dbReference>
<dbReference type="Pfam" id="PF03947">
    <property type="entry name" value="Ribosomal_L2_C"/>
    <property type="match status" value="1"/>
</dbReference>
<sequence>MSIKKRKPTINSQRQYSVDDKEDITTTDPERSLLEPLPNSGGRNNQGRMTMRYRGGGHKRRYRKIDFKRRDKDGIPATVKTIEYDPNRSARISLLAYADGEKRYIITPDGLEVGDTVMNGPQAQAEVGNCLPLTSIPLGTKVHCVEMTPEKGAQMVRAAGTHAQLTAREGDYATLELPSGETRLVPSKCRATVGTTSNVEHENVVLGKAGRKRWLGRRPRTRGVAMNPIDHPMGGGEGLKSGGHPRSREGVPAKGYKTRKRNKESNKYIIRRRTESKQGTGGQ</sequence>
<dbReference type="AlphaFoldDB" id="A0A9X2TF04"/>
<evidence type="ECO:0000256" key="5">
    <source>
        <dbReference type="HAMAP-Rule" id="MF_01320"/>
    </source>
</evidence>
<feature type="domain" description="Large ribosomal subunit protein uL2 RNA-binding" evidence="8">
    <location>
        <begin position="42"/>
        <end position="119"/>
    </location>
</feature>
<evidence type="ECO:0000259" key="8">
    <source>
        <dbReference type="SMART" id="SM01383"/>
    </source>
</evidence>
<dbReference type="RefSeq" id="WP_011403798.1">
    <property type="nucleotide sequence ID" value="NZ_CALTRV010000019.1"/>
</dbReference>
<organism evidence="9 13">
    <name type="scientific">Salinibacter ruber</name>
    <dbReference type="NCBI Taxonomy" id="146919"/>
    <lineage>
        <taxon>Bacteria</taxon>
        <taxon>Pseudomonadati</taxon>
        <taxon>Rhodothermota</taxon>
        <taxon>Rhodothermia</taxon>
        <taxon>Rhodothermales</taxon>
        <taxon>Salinibacteraceae</taxon>
        <taxon>Salinibacter</taxon>
    </lineage>
</organism>
<dbReference type="EMBL" id="JANTZM010000020">
    <property type="protein sequence ID" value="MCS4159182.1"/>
    <property type="molecule type" value="Genomic_DNA"/>
</dbReference>
<comment type="caution">
    <text evidence="9">The sequence shown here is derived from an EMBL/GenBank/DDBJ whole genome shotgun (WGS) entry which is preliminary data.</text>
</comment>
<dbReference type="OMA" id="GGRHPCT"/>
<dbReference type="InterPro" id="IPR022669">
    <property type="entry name" value="Ribosomal_uL2_C"/>
</dbReference>
<dbReference type="GO" id="GO:0015934">
    <property type="term" value="C:large ribosomal subunit"/>
    <property type="evidence" value="ECO:0007669"/>
    <property type="project" value="InterPro"/>
</dbReference>
<dbReference type="Gene3D" id="4.10.950.10">
    <property type="entry name" value="Ribosomal protein L2, domain 3"/>
    <property type="match status" value="1"/>
</dbReference>
<dbReference type="FunFam" id="2.40.50.140:FF:000003">
    <property type="entry name" value="50S ribosomal protein L2"/>
    <property type="match status" value="1"/>
</dbReference>
<dbReference type="GO" id="GO:0019843">
    <property type="term" value="F:rRNA binding"/>
    <property type="evidence" value="ECO:0007669"/>
    <property type="project" value="UniProtKB-UniRule"/>
</dbReference>
<dbReference type="PROSITE" id="PS00467">
    <property type="entry name" value="RIBOSOMAL_L2"/>
    <property type="match status" value="1"/>
</dbReference>
<dbReference type="Proteomes" id="UP001155057">
    <property type="component" value="Unassembled WGS sequence"/>
</dbReference>
<evidence type="ECO:0000256" key="2">
    <source>
        <dbReference type="ARBA" id="ARBA00022980"/>
    </source>
</evidence>
<dbReference type="FunFam" id="4.10.950.10:FF:000001">
    <property type="entry name" value="50S ribosomal protein L2"/>
    <property type="match status" value="1"/>
</dbReference>
<dbReference type="PIRSF" id="PIRSF002158">
    <property type="entry name" value="Ribosomal_L2"/>
    <property type="match status" value="1"/>
</dbReference>
<dbReference type="GO" id="GO:0003735">
    <property type="term" value="F:structural constituent of ribosome"/>
    <property type="evidence" value="ECO:0007669"/>
    <property type="project" value="InterPro"/>
</dbReference>
<dbReference type="PANTHER" id="PTHR13691:SF5">
    <property type="entry name" value="LARGE RIBOSOMAL SUBUNIT PROTEIN UL2M"/>
    <property type="match status" value="1"/>
</dbReference>
<evidence type="ECO:0000256" key="3">
    <source>
        <dbReference type="ARBA" id="ARBA00023274"/>
    </source>
</evidence>
<evidence type="ECO:0000256" key="6">
    <source>
        <dbReference type="SAM" id="MobiDB-lite"/>
    </source>
</evidence>
<dbReference type="InterPro" id="IPR008991">
    <property type="entry name" value="Translation_prot_SH3-like_sf"/>
</dbReference>
<feature type="region of interest" description="Disordered" evidence="6">
    <location>
        <begin position="222"/>
        <end position="283"/>
    </location>
</feature>
<dbReference type="FunFam" id="2.30.30.30:FF:000001">
    <property type="entry name" value="50S ribosomal protein L2"/>
    <property type="match status" value="1"/>
</dbReference>
<evidence type="ECO:0000256" key="4">
    <source>
        <dbReference type="ARBA" id="ARBA00035242"/>
    </source>
</evidence>
<reference evidence="9" key="1">
    <citation type="submission" date="2022-08" db="EMBL/GenBank/DDBJ databases">
        <title>Genomic Encyclopedia of Type Strains, Phase V (KMG-V): Genome sequencing to study the core and pangenomes of soil and plant-associated prokaryotes.</title>
        <authorList>
            <person name="Whitman W."/>
        </authorList>
    </citation>
    <scope>NUCLEOTIDE SEQUENCE</scope>
    <source>
        <strain evidence="10">SP2017</strain>
        <strain evidence="12">SP3002</strain>
        <strain evidence="11">SP3026</strain>
        <strain evidence="9">SP3049</strain>
    </source>
</reference>
<dbReference type="NCBIfam" id="TIGR01171">
    <property type="entry name" value="rplB_bact"/>
    <property type="match status" value="1"/>
</dbReference>
<keyword evidence="2 5" id="KW-0689">Ribosomal protein</keyword>
<dbReference type="InterPro" id="IPR022671">
    <property type="entry name" value="Ribosomal_uL2_CS"/>
</dbReference>
<keyword evidence="3 5" id="KW-0687">Ribonucleoprotein</keyword>
<keyword evidence="5" id="KW-0699">rRNA-binding</keyword>
<dbReference type="GO" id="GO:0016740">
    <property type="term" value="F:transferase activity"/>
    <property type="evidence" value="ECO:0007669"/>
    <property type="project" value="InterPro"/>
</dbReference>
<evidence type="ECO:0000259" key="7">
    <source>
        <dbReference type="SMART" id="SM01382"/>
    </source>
</evidence>
<dbReference type="Gene3D" id="2.30.30.30">
    <property type="match status" value="1"/>
</dbReference>
<name>A0A9X2TF04_9BACT</name>
<dbReference type="GO" id="GO:0002181">
    <property type="term" value="P:cytoplasmic translation"/>
    <property type="evidence" value="ECO:0007669"/>
    <property type="project" value="TreeGrafter"/>
</dbReference>
<dbReference type="Pfam" id="PF00181">
    <property type="entry name" value="Ribosomal_L2_N"/>
    <property type="match status" value="1"/>
</dbReference>
<accession>A0A9X2TF04</accession>
<evidence type="ECO:0000256" key="1">
    <source>
        <dbReference type="ARBA" id="ARBA00005636"/>
    </source>
</evidence>
<dbReference type="SUPFAM" id="SSF50104">
    <property type="entry name" value="Translation proteins SH3-like domain"/>
    <property type="match status" value="1"/>
</dbReference>
<gene>
    <name evidence="5" type="primary">rplB</name>
    <name evidence="11" type="ORF">GGP45_003407</name>
    <name evidence="9" type="ORF">GGP61_001611</name>
    <name evidence="10" type="ORF">GGP83_002440</name>
    <name evidence="12" type="ORF">GGP99_003169</name>
</gene>
<dbReference type="SUPFAM" id="SSF50249">
    <property type="entry name" value="Nucleic acid-binding proteins"/>
    <property type="match status" value="1"/>
</dbReference>
<dbReference type="EMBL" id="JANUBL010000015">
    <property type="protein sequence ID" value="MCS4123039.1"/>
    <property type="molecule type" value="Genomic_DNA"/>
</dbReference>
<dbReference type="InterPro" id="IPR014722">
    <property type="entry name" value="Rib_uL2_dom2"/>
</dbReference>
<feature type="region of interest" description="Disordered" evidence="6">
    <location>
        <begin position="1"/>
        <end position="59"/>
    </location>
</feature>
<evidence type="ECO:0000313" key="11">
    <source>
        <dbReference type="EMBL" id="MCS4123039.1"/>
    </source>
</evidence>
<feature type="domain" description="Large ribosomal subunit protein uL2 C-terminal" evidence="7">
    <location>
        <begin position="125"/>
        <end position="252"/>
    </location>
</feature>